<dbReference type="GO" id="GO:0004521">
    <property type="term" value="F:RNA endonuclease activity"/>
    <property type="evidence" value="ECO:0007669"/>
    <property type="project" value="InterPro"/>
</dbReference>
<dbReference type="eggNOG" id="COG4290">
    <property type="taxonomic scope" value="Bacteria"/>
</dbReference>
<evidence type="ECO:0000256" key="3">
    <source>
        <dbReference type="SAM" id="MobiDB-lite"/>
    </source>
</evidence>
<dbReference type="InterPro" id="IPR016191">
    <property type="entry name" value="Ribonuclease/ribotoxin"/>
</dbReference>
<dbReference type="OrthoDB" id="5326845at2"/>
<dbReference type="GO" id="GO:0003723">
    <property type="term" value="F:RNA binding"/>
    <property type="evidence" value="ECO:0007669"/>
    <property type="project" value="InterPro"/>
</dbReference>
<keyword evidence="5" id="KW-1185">Reference proteome</keyword>
<feature type="region of interest" description="Disordered" evidence="3">
    <location>
        <begin position="79"/>
        <end position="107"/>
    </location>
</feature>
<dbReference type="GO" id="GO:0016787">
    <property type="term" value="F:hydrolase activity"/>
    <property type="evidence" value="ECO:0007669"/>
    <property type="project" value="UniProtKB-KW"/>
</dbReference>
<protein>
    <submittedName>
        <fullName evidence="4">Guanine-specific ribonuclease N1 and T1</fullName>
    </submittedName>
</protein>
<dbReference type="Pfam" id="PF00545">
    <property type="entry name" value="Ribonuclease"/>
    <property type="match status" value="1"/>
</dbReference>
<keyword evidence="1" id="KW-0540">Nuclease</keyword>
<dbReference type="InterPro" id="IPR000026">
    <property type="entry name" value="N1-like"/>
</dbReference>
<evidence type="ECO:0000256" key="1">
    <source>
        <dbReference type="ARBA" id="ARBA00022722"/>
    </source>
</evidence>
<dbReference type="STRING" id="743721.Psesu_1451"/>
<feature type="compositionally biased region" description="Low complexity" evidence="3">
    <location>
        <begin position="35"/>
        <end position="48"/>
    </location>
</feature>
<dbReference type="HOGENOM" id="CLU_112496_0_2_6"/>
<dbReference type="Gene3D" id="3.10.450.30">
    <property type="entry name" value="Microbial ribonucleases"/>
    <property type="match status" value="1"/>
</dbReference>
<evidence type="ECO:0000313" key="5">
    <source>
        <dbReference type="Proteomes" id="UP000008632"/>
    </source>
</evidence>
<dbReference type="EMBL" id="CP002446">
    <property type="protein sequence ID" value="ADV27298.1"/>
    <property type="molecule type" value="Genomic_DNA"/>
</dbReference>
<dbReference type="AlphaFoldDB" id="E6WT69"/>
<reference evidence="4 5" key="1">
    <citation type="submission" date="2011-01" db="EMBL/GenBank/DDBJ databases">
        <title>Complete sequence of Pseudoxanthomonas suwonensis 11-1.</title>
        <authorList>
            <consortium name="US DOE Joint Genome Institute"/>
            <person name="Lucas S."/>
            <person name="Copeland A."/>
            <person name="Lapidus A."/>
            <person name="Cheng J.-F."/>
            <person name="Goodwin L."/>
            <person name="Pitluck S."/>
            <person name="Teshima H."/>
            <person name="Detter J.C."/>
            <person name="Han C."/>
            <person name="Tapia R."/>
            <person name="Land M."/>
            <person name="Hauser L."/>
            <person name="Kyrpides N."/>
            <person name="Ivanova N."/>
            <person name="Ovchinnikova G."/>
            <person name="Siebers A.K."/>
            <person name="Allgaier M."/>
            <person name="Thelen M.P."/>
            <person name="Hugenholtz P."/>
            <person name="Gladden J."/>
            <person name="Woyke T."/>
        </authorList>
    </citation>
    <scope>NUCLEOTIDE SEQUENCE [LARGE SCALE GENOMIC DNA]</scope>
    <source>
        <strain evidence="5">11-1</strain>
    </source>
</reference>
<name>E6WT69_PSEUU</name>
<dbReference type="KEGG" id="psu:Psesu_1451"/>
<evidence type="ECO:0000313" key="4">
    <source>
        <dbReference type="EMBL" id="ADV27298.1"/>
    </source>
</evidence>
<proteinExistence type="predicted"/>
<keyword evidence="2" id="KW-0378">Hydrolase</keyword>
<sequence length="156" mass="16783">MSKRQRSPLSRSLPLLVAALLLVGLAWLQRPGPSATAATGAPATQTEASSAPGTGRQAAALPSFLPAEAGPVVERILQGGPFPHRQDGSVFANREGRLPQRPRGHYHEYTVPTPGLSHRGARRIVTGGDPPVEWYYTADHYESFRAFQAPARGVRQ</sequence>
<accession>E6WT69</accession>
<dbReference type="Proteomes" id="UP000008632">
    <property type="component" value="Chromosome"/>
</dbReference>
<feature type="region of interest" description="Disordered" evidence="3">
    <location>
        <begin position="33"/>
        <end position="63"/>
    </location>
</feature>
<dbReference type="RefSeq" id="WP_013535126.1">
    <property type="nucleotide sequence ID" value="NC_014924.1"/>
</dbReference>
<organism evidence="4 5">
    <name type="scientific">Pseudoxanthomonas suwonensis (strain 11-1)</name>
    <dbReference type="NCBI Taxonomy" id="743721"/>
    <lineage>
        <taxon>Bacteria</taxon>
        <taxon>Pseudomonadati</taxon>
        <taxon>Pseudomonadota</taxon>
        <taxon>Gammaproteobacteria</taxon>
        <taxon>Lysobacterales</taxon>
        <taxon>Lysobacteraceae</taxon>
        <taxon>Pseudoxanthomonas</taxon>
    </lineage>
</organism>
<dbReference type="SUPFAM" id="SSF53933">
    <property type="entry name" value="Microbial ribonucleases"/>
    <property type="match status" value="1"/>
</dbReference>
<evidence type="ECO:0000256" key="2">
    <source>
        <dbReference type="ARBA" id="ARBA00022801"/>
    </source>
</evidence>
<gene>
    <name evidence="4" type="ordered locus">Psesu_1451</name>
</gene>